<accession>A0AAW1J1A2</accession>
<evidence type="ECO:0000259" key="7">
    <source>
        <dbReference type="Pfam" id="PF03828"/>
    </source>
</evidence>
<evidence type="ECO:0000313" key="9">
    <source>
        <dbReference type="EMBL" id="KAK9696710.1"/>
    </source>
</evidence>
<dbReference type="AlphaFoldDB" id="A0AAW1J1A2"/>
<keyword evidence="10" id="KW-1185">Reference proteome</keyword>
<evidence type="ECO:0000256" key="1">
    <source>
        <dbReference type="ARBA" id="ARBA00001936"/>
    </source>
</evidence>
<dbReference type="InterPro" id="IPR002058">
    <property type="entry name" value="PAP_assoc"/>
</dbReference>
<feature type="compositionally biased region" description="Polar residues" evidence="6">
    <location>
        <begin position="100"/>
        <end position="119"/>
    </location>
</feature>
<keyword evidence="5" id="KW-0460">Magnesium</keyword>
<feature type="domain" description="Poly(A) RNA polymerase mitochondrial-like central palm" evidence="8">
    <location>
        <begin position="221"/>
        <end position="356"/>
    </location>
</feature>
<keyword evidence="4" id="KW-0479">Metal-binding</keyword>
<feature type="region of interest" description="Disordered" evidence="6">
    <location>
        <begin position="39"/>
        <end position="71"/>
    </location>
</feature>
<feature type="region of interest" description="Disordered" evidence="6">
    <location>
        <begin position="95"/>
        <end position="119"/>
    </location>
</feature>
<protein>
    <submittedName>
        <fullName evidence="9">Cid1 family poly A polymerase</fullName>
    </submittedName>
</protein>
<dbReference type="Pfam" id="PF22600">
    <property type="entry name" value="MTPAP-like_central"/>
    <property type="match status" value="1"/>
</dbReference>
<evidence type="ECO:0000256" key="3">
    <source>
        <dbReference type="ARBA" id="ARBA00022679"/>
    </source>
</evidence>
<comment type="cofactor">
    <cofactor evidence="1">
        <name>Mn(2+)</name>
        <dbReference type="ChEBI" id="CHEBI:29035"/>
    </cofactor>
</comment>
<dbReference type="PANTHER" id="PTHR12271">
    <property type="entry name" value="POLY A POLYMERASE CID PAP -RELATED"/>
    <property type="match status" value="1"/>
</dbReference>
<dbReference type="PANTHER" id="PTHR12271:SF66">
    <property type="entry name" value="TERMINAL URIDYLYLTRANSFERASE TAILOR"/>
    <property type="match status" value="1"/>
</dbReference>
<dbReference type="Gene3D" id="1.10.1410.10">
    <property type="match status" value="1"/>
</dbReference>
<dbReference type="SUPFAM" id="SSF81631">
    <property type="entry name" value="PAP/OAS1 substrate-binding domain"/>
    <property type="match status" value="1"/>
</dbReference>
<dbReference type="GO" id="GO:1990817">
    <property type="term" value="F:poly(A) RNA polymerase activity"/>
    <property type="evidence" value="ECO:0007669"/>
    <property type="project" value="UniProtKB-ARBA"/>
</dbReference>
<evidence type="ECO:0000256" key="2">
    <source>
        <dbReference type="ARBA" id="ARBA00001946"/>
    </source>
</evidence>
<dbReference type="Gene3D" id="3.30.460.10">
    <property type="entry name" value="Beta Polymerase, domain 2"/>
    <property type="match status" value="1"/>
</dbReference>
<dbReference type="GO" id="GO:0046872">
    <property type="term" value="F:metal ion binding"/>
    <property type="evidence" value="ECO:0007669"/>
    <property type="project" value="UniProtKB-KW"/>
</dbReference>
<proteinExistence type="predicted"/>
<organism evidence="9 10">
    <name type="scientific">Popillia japonica</name>
    <name type="common">Japanese beetle</name>
    <dbReference type="NCBI Taxonomy" id="7064"/>
    <lineage>
        <taxon>Eukaryota</taxon>
        <taxon>Metazoa</taxon>
        <taxon>Ecdysozoa</taxon>
        <taxon>Arthropoda</taxon>
        <taxon>Hexapoda</taxon>
        <taxon>Insecta</taxon>
        <taxon>Pterygota</taxon>
        <taxon>Neoptera</taxon>
        <taxon>Endopterygota</taxon>
        <taxon>Coleoptera</taxon>
        <taxon>Polyphaga</taxon>
        <taxon>Scarabaeiformia</taxon>
        <taxon>Scarabaeidae</taxon>
        <taxon>Rutelinae</taxon>
        <taxon>Popillia</taxon>
    </lineage>
</organism>
<sequence length="551" mass="63156">MKQKWQGSKDKKKVVHLFKFFIEICKSIRKIKLPFNATAKDRSDDEDFSGVAGNTSTPVKGKKTVTEGSASPKVTLNKSEKANQSIKSEKIRKPTHNIKKSVQNPNGQNIVKKSVQNPNGQNIADKLPLRYARKRLGINKFYSTEASWDNHLVDLTHLARYNNLSKSRKGLTEYECLTCSLVIFGDEESTQKHHALFANRRAKEIVLPKPVLYLLSSRAFIQENSEKLLKEASKAFNSQDKEREVCVALVKVLKEYYPQCKAYPFGSRYCDSDLDVFLDIGDMYNGNHHQDAEEQANIVTVVARTLQKHKNLFSDINKVAGARTPIVQVFHKDSNIDCDISFKHGLSVENTTFIKLCLDLQTILTPTLLYLKEWYASTNLSGLSSYALTMLMIFYLQTTGYLLSVKDLRRINPEKGQIIDGWETIKYTVSLRKMKEYVNNCDYTVIQLLENFFEYYAKFDFEKWVVCPLMGYLMLKSDFNGNGVNLPVEMANYIQKLRTSSNPEYFRNLSPMCVQDPFDLSHNLTKAFPRDMLKKFQAYCSLSKKHISALN</sequence>
<evidence type="ECO:0000256" key="6">
    <source>
        <dbReference type="SAM" id="MobiDB-lite"/>
    </source>
</evidence>
<dbReference type="SUPFAM" id="SSF81301">
    <property type="entry name" value="Nucleotidyltransferase"/>
    <property type="match status" value="1"/>
</dbReference>
<comment type="cofactor">
    <cofactor evidence="2">
        <name>Mg(2+)</name>
        <dbReference type="ChEBI" id="CHEBI:18420"/>
    </cofactor>
</comment>
<dbReference type="GO" id="GO:0031123">
    <property type="term" value="P:RNA 3'-end processing"/>
    <property type="evidence" value="ECO:0007669"/>
    <property type="project" value="TreeGrafter"/>
</dbReference>
<evidence type="ECO:0000313" key="10">
    <source>
        <dbReference type="Proteomes" id="UP001458880"/>
    </source>
</evidence>
<name>A0AAW1J1A2_POPJA</name>
<evidence type="ECO:0000259" key="8">
    <source>
        <dbReference type="Pfam" id="PF22600"/>
    </source>
</evidence>
<evidence type="ECO:0000256" key="5">
    <source>
        <dbReference type="ARBA" id="ARBA00022842"/>
    </source>
</evidence>
<dbReference type="EMBL" id="JASPKY010000443">
    <property type="protein sequence ID" value="KAK9696710.1"/>
    <property type="molecule type" value="Genomic_DNA"/>
</dbReference>
<dbReference type="Proteomes" id="UP001458880">
    <property type="component" value="Unassembled WGS sequence"/>
</dbReference>
<reference evidence="9 10" key="1">
    <citation type="journal article" date="2024" name="BMC Genomics">
        <title>De novo assembly and annotation of Popillia japonica's genome with initial clues to its potential as an invasive pest.</title>
        <authorList>
            <person name="Cucini C."/>
            <person name="Boschi S."/>
            <person name="Funari R."/>
            <person name="Cardaioli E."/>
            <person name="Iannotti N."/>
            <person name="Marturano G."/>
            <person name="Paoli F."/>
            <person name="Bruttini M."/>
            <person name="Carapelli A."/>
            <person name="Frati F."/>
            <person name="Nardi F."/>
        </authorList>
    </citation>
    <scope>NUCLEOTIDE SEQUENCE [LARGE SCALE GENOMIC DNA]</scope>
    <source>
        <strain evidence="9">DMR45628</strain>
    </source>
</reference>
<dbReference type="InterPro" id="IPR043519">
    <property type="entry name" value="NT_sf"/>
</dbReference>
<evidence type="ECO:0000256" key="4">
    <source>
        <dbReference type="ARBA" id="ARBA00022723"/>
    </source>
</evidence>
<keyword evidence="3" id="KW-0808">Transferase</keyword>
<comment type="caution">
    <text evidence="9">The sequence shown here is derived from an EMBL/GenBank/DDBJ whole genome shotgun (WGS) entry which is preliminary data.</text>
</comment>
<dbReference type="GO" id="GO:0050265">
    <property type="term" value="F:RNA uridylyltransferase activity"/>
    <property type="evidence" value="ECO:0007669"/>
    <property type="project" value="TreeGrafter"/>
</dbReference>
<feature type="domain" description="PAP-associated" evidence="7">
    <location>
        <begin position="447"/>
        <end position="522"/>
    </location>
</feature>
<dbReference type="Pfam" id="PF03828">
    <property type="entry name" value="PAP_assoc"/>
    <property type="match status" value="1"/>
</dbReference>
<gene>
    <name evidence="9" type="ORF">QE152_g31402</name>
</gene>
<dbReference type="InterPro" id="IPR054708">
    <property type="entry name" value="MTPAP-like_central"/>
</dbReference>
<dbReference type="CDD" id="cd05402">
    <property type="entry name" value="NT_PAP_TUTase"/>
    <property type="match status" value="1"/>
</dbReference>